<name>A0AAV3RQX0_LITER</name>
<reference evidence="1 2" key="1">
    <citation type="submission" date="2024-01" db="EMBL/GenBank/DDBJ databases">
        <title>The complete chloroplast genome sequence of Lithospermum erythrorhizon: insights into the phylogenetic relationship among Boraginaceae species and the maternal lineages of purple gromwells.</title>
        <authorList>
            <person name="Okada T."/>
            <person name="Watanabe K."/>
        </authorList>
    </citation>
    <scope>NUCLEOTIDE SEQUENCE [LARGE SCALE GENOMIC DNA]</scope>
</reference>
<sequence>MGAKLCCMRKQACIEQVSQQPESCKQIKLSRPQLERIRKRKKAKTQQMMTLEDYLLASPGIHQAPRTMGGENHDCKQISKRVHPSYSPEVNAFFTPRLSFSKTRILGKIKEENEVGLETPMDMTPGGSSSRKKVRFKLPEEADIIFYSPWESFEE</sequence>
<accession>A0AAV3RQX0</accession>
<dbReference type="AlphaFoldDB" id="A0AAV3RQX0"/>
<protein>
    <submittedName>
        <fullName evidence="1">Uncharacterized protein</fullName>
    </submittedName>
</protein>
<evidence type="ECO:0000313" key="1">
    <source>
        <dbReference type="EMBL" id="GAA0182812.1"/>
    </source>
</evidence>
<gene>
    <name evidence="1" type="ORF">LIER_30433</name>
</gene>
<keyword evidence="2" id="KW-1185">Reference proteome</keyword>
<organism evidence="1 2">
    <name type="scientific">Lithospermum erythrorhizon</name>
    <name type="common">Purple gromwell</name>
    <name type="synonym">Lithospermum officinale var. erythrorhizon</name>
    <dbReference type="NCBI Taxonomy" id="34254"/>
    <lineage>
        <taxon>Eukaryota</taxon>
        <taxon>Viridiplantae</taxon>
        <taxon>Streptophyta</taxon>
        <taxon>Embryophyta</taxon>
        <taxon>Tracheophyta</taxon>
        <taxon>Spermatophyta</taxon>
        <taxon>Magnoliopsida</taxon>
        <taxon>eudicotyledons</taxon>
        <taxon>Gunneridae</taxon>
        <taxon>Pentapetalae</taxon>
        <taxon>asterids</taxon>
        <taxon>lamiids</taxon>
        <taxon>Boraginales</taxon>
        <taxon>Boraginaceae</taxon>
        <taxon>Boraginoideae</taxon>
        <taxon>Lithospermeae</taxon>
        <taxon>Lithospermum</taxon>
    </lineage>
</organism>
<proteinExistence type="predicted"/>
<comment type="caution">
    <text evidence="1">The sequence shown here is derived from an EMBL/GenBank/DDBJ whole genome shotgun (WGS) entry which is preliminary data.</text>
</comment>
<evidence type="ECO:0000313" key="2">
    <source>
        <dbReference type="Proteomes" id="UP001454036"/>
    </source>
</evidence>
<dbReference type="EMBL" id="BAABME010010892">
    <property type="protein sequence ID" value="GAA0182812.1"/>
    <property type="molecule type" value="Genomic_DNA"/>
</dbReference>
<dbReference type="Proteomes" id="UP001454036">
    <property type="component" value="Unassembled WGS sequence"/>
</dbReference>